<evidence type="ECO:0000259" key="8">
    <source>
        <dbReference type="PROSITE" id="PS51462"/>
    </source>
</evidence>
<comment type="cofactor">
    <cofactor evidence="2">
        <name>Mg(2+)</name>
        <dbReference type="ChEBI" id="CHEBI:18420"/>
    </cofactor>
</comment>
<dbReference type="GO" id="GO:0006637">
    <property type="term" value="P:acyl-CoA metabolic process"/>
    <property type="evidence" value="ECO:0007669"/>
    <property type="project" value="UniProtKB-ARBA"/>
</dbReference>
<dbReference type="GO" id="GO:0010945">
    <property type="term" value="F:coenzyme A diphosphatase activity"/>
    <property type="evidence" value="ECO:0007669"/>
    <property type="project" value="InterPro"/>
</dbReference>
<protein>
    <recommendedName>
        <fullName evidence="8">Nudix hydrolase domain-containing protein</fullName>
    </recommendedName>
</protein>
<proteinExistence type="predicted"/>
<keyword evidence="4" id="KW-0378">Hydrolase</keyword>
<dbReference type="InterPro" id="IPR015797">
    <property type="entry name" value="NUDIX_hydrolase-like_dom_sf"/>
</dbReference>
<dbReference type="PANTHER" id="PTHR12992:SF24">
    <property type="entry name" value="PEROXISOMAL COENZYME A DIPHOSPHATASE NUDT7"/>
    <property type="match status" value="1"/>
</dbReference>
<dbReference type="FunFam" id="3.90.79.10:FF:000036">
    <property type="entry name" value="Nudix hydrolase 11"/>
    <property type="match status" value="1"/>
</dbReference>
<dbReference type="PROSITE" id="PS51462">
    <property type="entry name" value="NUDIX"/>
    <property type="match status" value="1"/>
</dbReference>
<feature type="region of interest" description="Disordered" evidence="7">
    <location>
        <begin position="134"/>
        <end position="157"/>
    </location>
</feature>
<name>A0AAW1GP49_SAPOF</name>
<sequence>MLSSILRKVPLNLLHKPTFIKPPPLISPSILSIISMESSSKRLAALAQQLRFYKPPPEINGDDNNEDIEKETGKVVAQVGFAESSNPISQNLDDQINNNGFEPKRAAVLVCLFEGDHGDLRVILTKRSSKLSTHSGEVALPGGKAEEGDKDDADTATREAQEEIGLEPSLVNVVTTLEPFLSKHLLRVVPVIAILSDKEAFKPVPNTAEVEAVFDAPLEMFLKVLLNTVLLPTDKKSVNFFLLIYSLRSDPSVSLPLILNWFHLKFSSKKLPKALCPGGS</sequence>
<dbReference type="GO" id="GO:0015937">
    <property type="term" value="P:coenzyme A biosynthetic process"/>
    <property type="evidence" value="ECO:0007669"/>
    <property type="project" value="UniProtKB-ARBA"/>
</dbReference>
<dbReference type="AlphaFoldDB" id="A0AAW1GP49"/>
<reference evidence="9" key="1">
    <citation type="submission" date="2024-03" db="EMBL/GenBank/DDBJ databases">
        <title>WGS assembly of Saponaria officinalis var. Norfolk2.</title>
        <authorList>
            <person name="Jenkins J."/>
            <person name="Shu S."/>
            <person name="Grimwood J."/>
            <person name="Barry K."/>
            <person name="Goodstein D."/>
            <person name="Schmutz J."/>
            <person name="Leebens-Mack J."/>
            <person name="Osbourn A."/>
        </authorList>
    </citation>
    <scope>NUCLEOTIDE SEQUENCE [LARGE SCALE GENOMIC DNA]</scope>
    <source>
        <strain evidence="9">JIC</strain>
    </source>
</reference>
<evidence type="ECO:0000256" key="6">
    <source>
        <dbReference type="ARBA" id="ARBA00023211"/>
    </source>
</evidence>
<organism evidence="9 10">
    <name type="scientific">Saponaria officinalis</name>
    <name type="common">Common soapwort</name>
    <name type="synonym">Lychnis saponaria</name>
    <dbReference type="NCBI Taxonomy" id="3572"/>
    <lineage>
        <taxon>Eukaryota</taxon>
        <taxon>Viridiplantae</taxon>
        <taxon>Streptophyta</taxon>
        <taxon>Embryophyta</taxon>
        <taxon>Tracheophyta</taxon>
        <taxon>Spermatophyta</taxon>
        <taxon>Magnoliopsida</taxon>
        <taxon>eudicotyledons</taxon>
        <taxon>Gunneridae</taxon>
        <taxon>Pentapetalae</taxon>
        <taxon>Caryophyllales</taxon>
        <taxon>Caryophyllaceae</taxon>
        <taxon>Caryophylleae</taxon>
        <taxon>Saponaria</taxon>
    </lineage>
</organism>
<evidence type="ECO:0000256" key="2">
    <source>
        <dbReference type="ARBA" id="ARBA00001946"/>
    </source>
</evidence>
<keyword evidence="6" id="KW-0464">Manganese</keyword>
<dbReference type="Pfam" id="PF00293">
    <property type="entry name" value="NUDIX"/>
    <property type="match status" value="1"/>
</dbReference>
<dbReference type="CDD" id="cd03426">
    <property type="entry name" value="NUDIX_CoAse_Nudt7"/>
    <property type="match status" value="1"/>
</dbReference>
<accession>A0AAW1GP49</accession>
<dbReference type="GO" id="GO:0015938">
    <property type="term" value="P:coenzyme A catabolic process"/>
    <property type="evidence" value="ECO:0007669"/>
    <property type="project" value="TreeGrafter"/>
</dbReference>
<evidence type="ECO:0000256" key="3">
    <source>
        <dbReference type="ARBA" id="ARBA00022723"/>
    </source>
</evidence>
<dbReference type="GO" id="GO:0008893">
    <property type="term" value="F:guanosine-3',5'-bis(diphosphate) 3'-diphosphatase activity"/>
    <property type="evidence" value="ECO:0007669"/>
    <property type="project" value="UniProtKB-ARBA"/>
</dbReference>
<dbReference type="InterPro" id="IPR045121">
    <property type="entry name" value="CoAse"/>
</dbReference>
<evidence type="ECO:0000256" key="7">
    <source>
        <dbReference type="SAM" id="MobiDB-lite"/>
    </source>
</evidence>
<dbReference type="GO" id="GO:0046872">
    <property type="term" value="F:metal ion binding"/>
    <property type="evidence" value="ECO:0007669"/>
    <property type="project" value="UniProtKB-KW"/>
</dbReference>
<dbReference type="SUPFAM" id="SSF55811">
    <property type="entry name" value="Nudix"/>
    <property type="match status" value="1"/>
</dbReference>
<dbReference type="PANTHER" id="PTHR12992">
    <property type="entry name" value="NUDIX HYDROLASE"/>
    <property type="match status" value="1"/>
</dbReference>
<evidence type="ECO:0000256" key="5">
    <source>
        <dbReference type="ARBA" id="ARBA00022842"/>
    </source>
</evidence>
<keyword evidence="10" id="KW-1185">Reference proteome</keyword>
<evidence type="ECO:0000313" key="9">
    <source>
        <dbReference type="EMBL" id="KAK9665425.1"/>
    </source>
</evidence>
<feature type="domain" description="Nudix hydrolase" evidence="8">
    <location>
        <begin position="103"/>
        <end position="238"/>
    </location>
</feature>
<dbReference type="Proteomes" id="UP001443914">
    <property type="component" value="Unassembled WGS sequence"/>
</dbReference>
<dbReference type="InterPro" id="IPR000086">
    <property type="entry name" value="NUDIX_hydrolase_dom"/>
</dbReference>
<evidence type="ECO:0000256" key="4">
    <source>
        <dbReference type="ARBA" id="ARBA00022801"/>
    </source>
</evidence>
<dbReference type="GO" id="GO:0005737">
    <property type="term" value="C:cytoplasm"/>
    <property type="evidence" value="ECO:0007669"/>
    <property type="project" value="UniProtKB-ARBA"/>
</dbReference>
<dbReference type="Gene3D" id="3.90.79.10">
    <property type="entry name" value="Nucleoside Triphosphate Pyrophosphohydrolase"/>
    <property type="match status" value="1"/>
</dbReference>
<evidence type="ECO:0000256" key="1">
    <source>
        <dbReference type="ARBA" id="ARBA00001936"/>
    </source>
</evidence>
<gene>
    <name evidence="9" type="ORF">RND81_14G111900</name>
</gene>
<keyword evidence="3" id="KW-0479">Metal-binding</keyword>
<dbReference type="EMBL" id="JBDFQZ010000014">
    <property type="protein sequence ID" value="KAK9665425.1"/>
    <property type="molecule type" value="Genomic_DNA"/>
</dbReference>
<evidence type="ECO:0000313" key="10">
    <source>
        <dbReference type="Proteomes" id="UP001443914"/>
    </source>
</evidence>
<comment type="caution">
    <text evidence="9">The sequence shown here is derived from an EMBL/GenBank/DDBJ whole genome shotgun (WGS) entry which is preliminary data.</text>
</comment>
<comment type="cofactor">
    <cofactor evidence="1">
        <name>Mn(2+)</name>
        <dbReference type="ChEBI" id="CHEBI:29035"/>
    </cofactor>
</comment>
<keyword evidence="5" id="KW-0460">Magnesium</keyword>